<gene>
    <name evidence="1" type="ORF">CES86_0589</name>
</gene>
<sequence>MCIVTVRRFVLDVCRRDRDAAGALFRSGVDLVIRLELAEKLRDRCSQRRLAMVNVTNRADVNVGLRTF</sequence>
<comment type="caution">
    <text evidence="1">The sequence shown here is derived from an EMBL/GenBank/DDBJ whole genome shotgun (WGS) entry which is preliminary data.</text>
</comment>
<proteinExistence type="predicted"/>
<dbReference type="Proteomes" id="UP000216363">
    <property type="component" value="Unassembled WGS sequence"/>
</dbReference>
<reference evidence="1 2" key="1">
    <citation type="submission" date="2017-07" db="EMBL/GenBank/DDBJ databases">
        <title>Draft genome of Ochrobactrum lupini type strain LUP21.</title>
        <authorList>
            <person name="Krzyzanowska D.M."/>
            <person name="Jafra S."/>
        </authorList>
    </citation>
    <scope>NUCLEOTIDE SEQUENCE [LARGE SCALE GENOMIC DNA]</scope>
    <source>
        <strain evidence="1 2">LUP21</strain>
    </source>
</reference>
<accession>A0A256GXL1</accession>
<dbReference type="AntiFam" id="ANF00225">
    <property type="entry name" value="Shadow ORF (opposite tuf)"/>
</dbReference>
<evidence type="ECO:0000313" key="1">
    <source>
        <dbReference type="EMBL" id="OYR31944.1"/>
    </source>
</evidence>
<dbReference type="AlphaFoldDB" id="A0A256GXL1"/>
<name>A0A256GXL1_9HYPH</name>
<evidence type="ECO:0000313" key="2">
    <source>
        <dbReference type="Proteomes" id="UP000216363"/>
    </source>
</evidence>
<protein>
    <submittedName>
        <fullName evidence="1">Uncharacterized protein</fullName>
    </submittedName>
</protein>
<feature type="non-terminal residue" evidence="1">
    <location>
        <position position="68"/>
    </location>
</feature>
<organism evidence="1 2">
    <name type="scientific">Brucella lupini</name>
    <dbReference type="NCBI Taxonomy" id="255457"/>
    <lineage>
        <taxon>Bacteria</taxon>
        <taxon>Pseudomonadati</taxon>
        <taxon>Pseudomonadota</taxon>
        <taxon>Alphaproteobacteria</taxon>
        <taxon>Hyphomicrobiales</taxon>
        <taxon>Brucellaceae</taxon>
        <taxon>Brucella/Ochrobactrum group</taxon>
        <taxon>Brucella</taxon>
    </lineage>
</organism>
<dbReference type="EMBL" id="NNRN01000033">
    <property type="protein sequence ID" value="OYR31944.1"/>
    <property type="molecule type" value="Genomic_DNA"/>
</dbReference>